<evidence type="ECO:0000256" key="6">
    <source>
        <dbReference type="ARBA" id="ARBA00022592"/>
    </source>
</evidence>
<dbReference type="InterPro" id="IPR000515">
    <property type="entry name" value="MetI-like"/>
</dbReference>
<keyword evidence="7 10" id="KW-0812">Transmembrane</keyword>
<dbReference type="STRING" id="1891926.Fuma_00093"/>
<dbReference type="Proteomes" id="UP000187735">
    <property type="component" value="Chromosome"/>
</dbReference>
<feature type="transmembrane region" description="Helical" evidence="10">
    <location>
        <begin position="200"/>
        <end position="222"/>
    </location>
</feature>
<feature type="transmembrane region" description="Helical" evidence="10">
    <location>
        <begin position="275"/>
        <end position="297"/>
    </location>
</feature>
<reference evidence="12 13" key="1">
    <citation type="journal article" date="2016" name="Front. Microbiol.">
        <title>Fuerstia marisgermanicae gen. nov., sp. nov., an Unusual Member of the Phylum Planctomycetes from the German Wadden Sea.</title>
        <authorList>
            <person name="Kohn T."/>
            <person name="Heuer A."/>
            <person name="Jogler M."/>
            <person name="Vollmers J."/>
            <person name="Boedeker C."/>
            <person name="Bunk B."/>
            <person name="Rast P."/>
            <person name="Borchert D."/>
            <person name="Glockner I."/>
            <person name="Freese H.M."/>
            <person name="Klenk H.P."/>
            <person name="Overmann J."/>
            <person name="Kaster A.K."/>
            <person name="Rohde M."/>
            <person name="Wiegand S."/>
            <person name="Jogler C."/>
        </authorList>
    </citation>
    <scope>NUCLEOTIDE SEQUENCE [LARGE SCALE GENOMIC DNA]</scope>
    <source>
        <strain evidence="12 13">NH11</strain>
    </source>
</reference>
<evidence type="ECO:0000256" key="3">
    <source>
        <dbReference type="ARBA" id="ARBA00016864"/>
    </source>
</evidence>
<evidence type="ECO:0000256" key="8">
    <source>
        <dbReference type="ARBA" id="ARBA00022989"/>
    </source>
</evidence>
<dbReference type="PANTHER" id="PTHR42922:SF1">
    <property type="entry name" value="PHOSPHATE TRANSPORT SYSTEM PERMEASE PROTEIN PSTA"/>
    <property type="match status" value="1"/>
</dbReference>
<sequence>MKAADIVKEFDGVDFPQLEHSLQQPRTLISAGLSIATGIVTVVACIPLFSVLIMLIWRGGKKLSLELFTALPPTAFEQGGGFGNAIVGTIVIVAIAAAIAIPLGVLTAVFLAQVGPNSRTAAIARFCAKTLTGLPSILAGVFAYAAVVAATGGYSAPAGGVALALLMLPTVILTSEEAMKMVPKRMKEAAIGMGCTPTQVAWKIVLPTALPGILTGVMLAVARAAGETAPLLFTALFSNYWIFEYGQSQVMEPTASLAVFIYNFSGMPFENQIEMAWAASLILVLMVLGTNITGQLISSRTRRIR</sequence>
<organism evidence="12 13">
    <name type="scientific">Fuerstiella marisgermanici</name>
    <dbReference type="NCBI Taxonomy" id="1891926"/>
    <lineage>
        <taxon>Bacteria</taxon>
        <taxon>Pseudomonadati</taxon>
        <taxon>Planctomycetota</taxon>
        <taxon>Planctomycetia</taxon>
        <taxon>Planctomycetales</taxon>
        <taxon>Planctomycetaceae</taxon>
        <taxon>Fuerstiella</taxon>
    </lineage>
</organism>
<feature type="transmembrane region" description="Helical" evidence="10">
    <location>
        <begin position="28"/>
        <end position="57"/>
    </location>
</feature>
<gene>
    <name evidence="12" type="primary">pstA</name>
    <name evidence="12" type="ORF">Fuma_00093</name>
</gene>
<dbReference type="Pfam" id="PF00528">
    <property type="entry name" value="BPD_transp_1"/>
    <property type="match status" value="1"/>
</dbReference>
<evidence type="ECO:0000256" key="5">
    <source>
        <dbReference type="ARBA" id="ARBA00022475"/>
    </source>
</evidence>
<dbReference type="AlphaFoldDB" id="A0A1P8W8Y2"/>
<keyword evidence="6" id="KW-0592">Phosphate transport</keyword>
<feature type="domain" description="ABC transmembrane type-1" evidence="11">
    <location>
        <begin position="86"/>
        <end position="294"/>
    </location>
</feature>
<evidence type="ECO:0000256" key="1">
    <source>
        <dbReference type="ARBA" id="ARBA00004651"/>
    </source>
</evidence>
<keyword evidence="9 10" id="KW-0472">Membrane</keyword>
<feature type="transmembrane region" description="Helical" evidence="10">
    <location>
        <begin position="133"/>
        <end position="154"/>
    </location>
</feature>
<protein>
    <recommendedName>
        <fullName evidence="3 10">Phosphate transport system permease protein PstA</fullName>
    </recommendedName>
</protein>
<dbReference type="Gene3D" id="1.10.3720.10">
    <property type="entry name" value="MetI-like"/>
    <property type="match status" value="1"/>
</dbReference>
<evidence type="ECO:0000256" key="4">
    <source>
        <dbReference type="ARBA" id="ARBA00022448"/>
    </source>
</evidence>
<evidence type="ECO:0000256" key="10">
    <source>
        <dbReference type="RuleBase" id="RU363043"/>
    </source>
</evidence>
<keyword evidence="5 10" id="KW-1003">Cell membrane</keyword>
<dbReference type="InterPro" id="IPR051408">
    <property type="entry name" value="Phosphate_transprt_permease"/>
</dbReference>
<evidence type="ECO:0000259" key="11">
    <source>
        <dbReference type="PROSITE" id="PS50928"/>
    </source>
</evidence>
<keyword evidence="4" id="KW-0813">Transport</keyword>
<comment type="subcellular location">
    <subcellularLocation>
        <location evidence="1 10">Cell membrane</location>
        <topology evidence="1 10">Multi-pass membrane protein</topology>
    </subcellularLocation>
</comment>
<feature type="transmembrane region" description="Helical" evidence="10">
    <location>
        <begin position="160"/>
        <end position="179"/>
    </location>
</feature>
<dbReference type="NCBIfam" id="TIGR00974">
    <property type="entry name" value="3a0107s02c"/>
    <property type="match status" value="1"/>
</dbReference>
<dbReference type="InterPro" id="IPR005672">
    <property type="entry name" value="Phosphate_PstA"/>
</dbReference>
<comment type="similarity">
    <text evidence="2 10">Belongs to the binding-protein-dependent transport system permease family. CysTW subfamily.</text>
</comment>
<accession>A0A1P8W8Y2</accession>
<dbReference type="PROSITE" id="PS50928">
    <property type="entry name" value="ABC_TM1"/>
    <property type="match status" value="1"/>
</dbReference>
<dbReference type="RefSeq" id="WP_083731701.1">
    <property type="nucleotide sequence ID" value="NZ_CP017641.1"/>
</dbReference>
<dbReference type="KEGG" id="fmr:Fuma_00093"/>
<dbReference type="SUPFAM" id="SSF161098">
    <property type="entry name" value="MetI-like"/>
    <property type="match status" value="1"/>
</dbReference>
<evidence type="ECO:0000256" key="9">
    <source>
        <dbReference type="ARBA" id="ARBA00023136"/>
    </source>
</evidence>
<proteinExistence type="inferred from homology"/>
<evidence type="ECO:0000313" key="12">
    <source>
        <dbReference type="EMBL" id="APZ90514.1"/>
    </source>
</evidence>
<feature type="transmembrane region" description="Helical" evidence="10">
    <location>
        <begin position="85"/>
        <end position="112"/>
    </location>
</feature>
<dbReference type="EMBL" id="CP017641">
    <property type="protein sequence ID" value="APZ90514.1"/>
    <property type="molecule type" value="Genomic_DNA"/>
</dbReference>
<keyword evidence="8 10" id="KW-1133">Transmembrane helix</keyword>
<dbReference type="PANTHER" id="PTHR42922">
    <property type="entry name" value="PHOSPHATE TRANSPORT SYSTEM PERMEASE PROTEIN PSTA"/>
    <property type="match status" value="1"/>
</dbReference>
<dbReference type="InterPro" id="IPR035906">
    <property type="entry name" value="MetI-like_sf"/>
</dbReference>
<evidence type="ECO:0000256" key="2">
    <source>
        <dbReference type="ARBA" id="ARBA00007069"/>
    </source>
</evidence>
<evidence type="ECO:0000256" key="7">
    <source>
        <dbReference type="ARBA" id="ARBA00022692"/>
    </source>
</evidence>
<dbReference type="GO" id="GO:0005886">
    <property type="term" value="C:plasma membrane"/>
    <property type="evidence" value="ECO:0007669"/>
    <property type="project" value="UniProtKB-SubCell"/>
</dbReference>
<keyword evidence="13" id="KW-1185">Reference proteome</keyword>
<name>A0A1P8W8Y2_9PLAN</name>
<dbReference type="CDD" id="cd06261">
    <property type="entry name" value="TM_PBP2"/>
    <property type="match status" value="1"/>
</dbReference>
<evidence type="ECO:0000313" key="13">
    <source>
        <dbReference type="Proteomes" id="UP000187735"/>
    </source>
</evidence>
<dbReference type="GO" id="GO:0005315">
    <property type="term" value="F:phosphate transmembrane transporter activity"/>
    <property type="evidence" value="ECO:0007669"/>
    <property type="project" value="InterPro"/>
</dbReference>
<dbReference type="OrthoDB" id="9807065at2"/>
<dbReference type="GO" id="GO:0035435">
    <property type="term" value="P:phosphate ion transmembrane transport"/>
    <property type="evidence" value="ECO:0007669"/>
    <property type="project" value="InterPro"/>
</dbReference>